<dbReference type="RefSeq" id="WP_126798821.1">
    <property type="nucleotide sequence ID" value="NZ_PIPO01000003.1"/>
</dbReference>
<dbReference type="EMBL" id="PIPO01000003">
    <property type="protein sequence ID" value="RUO33089.1"/>
    <property type="molecule type" value="Genomic_DNA"/>
</dbReference>
<protein>
    <submittedName>
        <fullName evidence="2">Uncharacterized protein</fullName>
    </submittedName>
</protein>
<comment type="caution">
    <text evidence="2">The sequence shown here is derived from an EMBL/GenBank/DDBJ whole genome shotgun (WGS) entry which is preliminary data.</text>
</comment>
<evidence type="ECO:0000256" key="1">
    <source>
        <dbReference type="SAM" id="Phobius"/>
    </source>
</evidence>
<proteinExistence type="predicted"/>
<evidence type="ECO:0000313" key="2">
    <source>
        <dbReference type="EMBL" id="RUO33089.1"/>
    </source>
</evidence>
<accession>A0A432WHC8</accession>
<dbReference type="AlphaFoldDB" id="A0A432WHC8"/>
<gene>
    <name evidence="2" type="ORF">CWE14_07620</name>
</gene>
<keyword evidence="3" id="KW-1185">Reference proteome</keyword>
<sequence>MWFTVTAGMCILMFYHTAFGSGMLFALVPPLMLVFGYRAFKKAYGDLVQAYDEGDSLVFYKKGKRQRVKLEDIINISYEHMTNPERVTIHARSSGPLGKELAFCPLNKWFPFTQSPIVADLIKRVDQARSVRRGP</sequence>
<keyword evidence="1" id="KW-0812">Transmembrane</keyword>
<reference evidence="2 3" key="1">
    <citation type="journal article" date="2011" name="Front. Microbiol.">
        <title>Genomic signatures of strain selection and enhancement in Bacillus atrophaeus var. globigii, a historical biowarfare simulant.</title>
        <authorList>
            <person name="Gibbons H.S."/>
            <person name="Broomall S.M."/>
            <person name="McNew L.A."/>
            <person name="Daligault H."/>
            <person name="Chapman C."/>
            <person name="Bruce D."/>
            <person name="Karavis M."/>
            <person name="Krepps M."/>
            <person name="McGregor P.A."/>
            <person name="Hong C."/>
            <person name="Park K.H."/>
            <person name="Akmal A."/>
            <person name="Feldman A."/>
            <person name="Lin J.S."/>
            <person name="Chang W.E."/>
            <person name="Higgs B.W."/>
            <person name="Demirev P."/>
            <person name="Lindquist J."/>
            <person name="Liem A."/>
            <person name="Fochler E."/>
            <person name="Read T.D."/>
            <person name="Tapia R."/>
            <person name="Johnson S."/>
            <person name="Bishop-Lilly K.A."/>
            <person name="Detter C."/>
            <person name="Han C."/>
            <person name="Sozhamannan S."/>
            <person name="Rosenzweig C.N."/>
            <person name="Skowronski E.W."/>
        </authorList>
    </citation>
    <scope>NUCLEOTIDE SEQUENCE [LARGE SCALE GENOMIC DNA]</scope>
    <source>
        <strain evidence="2 3">Y4G10-17</strain>
    </source>
</reference>
<evidence type="ECO:0000313" key="3">
    <source>
        <dbReference type="Proteomes" id="UP000287823"/>
    </source>
</evidence>
<keyword evidence="1" id="KW-0472">Membrane</keyword>
<organism evidence="2 3">
    <name type="scientific">Aliidiomarina soli</name>
    <dbReference type="NCBI Taxonomy" id="1928574"/>
    <lineage>
        <taxon>Bacteria</taxon>
        <taxon>Pseudomonadati</taxon>
        <taxon>Pseudomonadota</taxon>
        <taxon>Gammaproteobacteria</taxon>
        <taxon>Alteromonadales</taxon>
        <taxon>Idiomarinaceae</taxon>
        <taxon>Aliidiomarina</taxon>
    </lineage>
</organism>
<keyword evidence="1" id="KW-1133">Transmembrane helix</keyword>
<feature type="transmembrane region" description="Helical" evidence="1">
    <location>
        <begin position="12"/>
        <end position="35"/>
    </location>
</feature>
<dbReference type="Proteomes" id="UP000287823">
    <property type="component" value="Unassembled WGS sequence"/>
</dbReference>
<name>A0A432WHC8_9GAMM</name>